<keyword evidence="1" id="KW-0812">Transmembrane</keyword>
<dbReference type="InterPro" id="IPR012867">
    <property type="entry name" value="DUF1648"/>
</dbReference>
<dbReference type="EMBL" id="JBHUOV010000002">
    <property type="protein sequence ID" value="MFD2823863.1"/>
    <property type="molecule type" value="Genomic_DNA"/>
</dbReference>
<dbReference type="Proteomes" id="UP001597533">
    <property type="component" value="Unassembled WGS sequence"/>
</dbReference>
<dbReference type="PANTHER" id="PTHR37810:SF5">
    <property type="entry name" value="IMMUNITY PROTEIN SDPI"/>
    <property type="match status" value="1"/>
</dbReference>
<evidence type="ECO:0000259" key="2">
    <source>
        <dbReference type="Pfam" id="PF07853"/>
    </source>
</evidence>
<keyword evidence="1" id="KW-1133">Transmembrane helix</keyword>
<feature type="domain" description="DUF1648" evidence="2">
    <location>
        <begin position="27"/>
        <end position="72"/>
    </location>
</feature>
<organism evidence="3 4">
    <name type="scientific">Lacinutrix iliipiscaria</name>
    <dbReference type="NCBI Taxonomy" id="1230532"/>
    <lineage>
        <taxon>Bacteria</taxon>
        <taxon>Pseudomonadati</taxon>
        <taxon>Bacteroidota</taxon>
        <taxon>Flavobacteriia</taxon>
        <taxon>Flavobacteriales</taxon>
        <taxon>Flavobacteriaceae</taxon>
        <taxon>Lacinutrix</taxon>
    </lineage>
</organism>
<evidence type="ECO:0000313" key="4">
    <source>
        <dbReference type="Proteomes" id="UP001597533"/>
    </source>
</evidence>
<feature type="transmembrane region" description="Helical" evidence="1">
    <location>
        <begin position="20"/>
        <end position="39"/>
    </location>
</feature>
<comment type="caution">
    <text evidence="3">The sequence shown here is derived from an EMBL/GenBank/DDBJ whole genome shotgun (WGS) entry which is preliminary data.</text>
</comment>
<protein>
    <submittedName>
        <fullName evidence="3">DUF1648 domain-containing protein</fullName>
    </submittedName>
</protein>
<feature type="transmembrane region" description="Helical" evidence="1">
    <location>
        <begin position="142"/>
        <end position="164"/>
    </location>
</feature>
<evidence type="ECO:0000313" key="3">
    <source>
        <dbReference type="EMBL" id="MFD2823863.1"/>
    </source>
</evidence>
<reference evidence="4" key="1">
    <citation type="journal article" date="2019" name="Int. J. Syst. Evol. Microbiol.">
        <title>The Global Catalogue of Microorganisms (GCM) 10K type strain sequencing project: providing services to taxonomists for standard genome sequencing and annotation.</title>
        <authorList>
            <consortium name="The Broad Institute Genomics Platform"/>
            <consortium name="The Broad Institute Genome Sequencing Center for Infectious Disease"/>
            <person name="Wu L."/>
            <person name="Ma J."/>
        </authorList>
    </citation>
    <scope>NUCLEOTIDE SEQUENCE [LARGE SCALE GENOMIC DNA]</scope>
    <source>
        <strain evidence="4">KCTC 32141</strain>
    </source>
</reference>
<accession>A0ABW5WMA1</accession>
<dbReference type="RefSeq" id="WP_183488134.1">
    <property type="nucleotide sequence ID" value="NZ_JBHUOV010000002.1"/>
</dbReference>
<sequence>MFYEDRPKIKLKKTTGDNIVEYTSLGLLVFSIIYTLYFYKSLPEQIPMHFNTSGEVNGFGSKDSIWALHAIGIATAIGLYFLNKSPHIFNYPQKITIDNAKKYYTDATRILRYTNLGIVIIFTLLEYQIINIALKKSSSLSGITQYIVLAIIATITLFPIVYVFKNLKKKK</sequence>
<proteinExistence type="predicted"/>
<feature type="transmembrane region" description="Helical" evidence="1">
    <location>
        <begin position="64"/>
        <end position="82"/>
    </location>
</feature>
<gene>
    <name evidence="3" type="ORF">ACFS5M_09295</name>
</gene>
<keyword evidence="1" id="KW-0472">Membrane</keyword>
<feature type="transmembrane region" description="Helical" evidence="1">
    <location>
        <begin position="110"/>
        <end position="130"/>
    </location>
</feature>
<keyword evidence="4" id="KW-1185">Reference proteome</keyword>
<dbReference type="PANTHER" id="PTHR37810">
    <property type="entry name" value="IMMUNITY PROTEIN SDPI"/>
    <property type="match status" value="1"/>
</dbReference>
<name>A0ABW5WMA1_9FLAO</name>
<evidence type="ECO:0000256" key="1">
    <source>
        <dbReference type="SAM" id="Phobius"/>
    </source>
</evidence>
<dbReference type="Pfam" id="PF07853">
    <property type="entry name" value="DUF1648"/>
    <property type="match status" value="1"/>
</dbReference>